<keyword evidence="2" id="KW-0408">Iron</keyword>
<protein>
    <submittedName>
        <fullName evidence="4">Iron hydrogenase</fullName>
    </submittedName>
</protein>
<gene>
    <name evidence="4" type="ORF">CONCODRAFT_50451</name>
</gene>
<dbReference type="AlphaFoldDB" id="A0A137P3P4"/>
<keyword evidence="5" id="KW-1185">Reference proteome</keyword>
<dbReference type="Proteomes" id="UP000070444">
    <property type="component" value="Unassembled WGS sequence"/>
</dbReference>
<keyword evidence="2" id="KW-0479">Metal-binding</keyword>
<evidence type="ECO:0000313" key="5">
    <source>
        <dbReference type="Proteomes" id="UP000070444"/>
    </source>
</evidence>
<dbReference type="SUPFAM" id="SSF53920">
    <property type="entry name" value="Fe-only hydrogenase"/>
    <property type="match status" value="1"/>
</dbReference>
<keyword evidence="2" id="KW-0004">4Fe-4S</keyword>
<dbReference type="STRING" id="796925.A0A137P3P4"/>
<dbReference type="InterPro" id="IPR004108">
    <property type="entry name" value="Fe_hydrogenase_lsu_C"/>
</dbReference>
<dbReference type="PANTHER" id="PTHR11615">
    <property type="entry name" value="NITRATE, FORMATE, IRON DEHYDROGENASE"/>
    <property type="match status" value="1"/>
</dbReference>
<organism evidence="4 5">
    <name type="scientific">Conidiobolus coronatus (strain ATCC 28846 / CBS 209.66 / NRRL 28638)</name>
    <name type="common">Delacroixia coronata</name>
    <dbReference type="NCBI Taxonomy" id="796925"/>
    <lineage>
        <taxon>Eukaryota</taxon>
        <taxon>Fungi</taxon>
        <taxon>Fungi incertae sedis</taxon>
        <taxon>Zoopagomycota</taxon>
        <taxon>Entomophthoromycotina</taxon>
        <taxon>Entomophthoromycetes</taxon>
        <taxon>Entomophthorales</taxon>
        <taxon>Ancylistaceae</taxon>
        <taxon>Conidiobolus</taxon>
    </lineage>
</organism>
<keyword evidence="2" id="KW-0411">Iron-sulfur</keyword>
<evidence type="ECO:0000259" key="3">
    <source>
        <dbReference type="Pfam" id="PF02906"/>
    </source>
</evidence>
<comment type="similarity">
    <text evidence="1">Belongs to the NARF family.</text>
</comment>
<proteinExistence type="inferred from homology"/>
<dbReference type="Gene3D" id="3.40.50.1780">
    <property type="match status" value="1"/>
</dbReference>
<dbReference type="Pfam" id="PF02906">
    <property type="entry name" value="Fe_hyd_lg_C"/>
    <property type="match status" value="1"/>
</dbReference>
<dbReference type="GO" id="GO:0051539">
    <property type="term" value="F:4 iron, 4 sulfur cluster binding"/>
    <property type="evidence" value="ECO:0007669"/>
    <property type="project" value="UniProtKB-KW"/>
</dbReference>
<dbReference type="InterPro" id="IPR009016">
    <property type="entry name" value="Fe_hydrogenase"/>
</dbReference>
<evidence type="ECO:0000256" key="1">
    <source>
        <dbReference type="ARBA" id="ARBA00006596"/>
    </source>
</evidence>
<dbReference type="OMA" id="VMPCTCK"/>
<dbReference type="Gene3D" id="3.40.950.10">
    <property type="entry name" value="Fe-only Hydrogenase (Larger Subunit), Chain L, domain 3"/>
    <property type="match status" value="1"/>
</dbReference>
<evidence type="ECO:0000256" key="2">
    <source>
        <dbReference type="ARBA" id="ARBA00022485"/>
    </source>
</evidence>
<dbReference type="InterPro" id="IPR050340">
    <property type="entry name" value="Cytosolic_Fe-S_CAF"/>
</dbReference>
<evidence type="ECO:0000313" key="4">
    <source>
        <dbReference type="EMBL" id="KXN69645.1"/>
    </source>
</evidence>
<reference evidence="4 5" key="1">
    <citation type="journal article" date="2015" name="Genome Biol. Evol.">
        <title>Phylogenomic analyses indicate that early fungi evolved digesting cell walls of algal ancestors of land plants.</title>
        <authorList>
            <person name="Chang Y."/>
            <person name="Wang S."/>
            <person name="Sekimoto S."/>
            <person name="Aerts A.L."/>
            <person name="Choi C."/>
            <person name="Clum A."/>
            <person name="LaButti K.M."/>
            <person name="Lindquist E.A."/>
            <person name="Yee Ngan C."/>
            <person name="Ohm R.A."/>
            <person name="Salamov A.A."/>
            <person name="Grigoriev I.V."/>
            <person name="Spatafora J.W."/>
            <person name="Berbee M.L."/>
        </authorList>
    </citation>
    <scope>NUCLEOTIDE SEQUENCE [LARGE SCALE GENOMIC DNA]</scope>
    <source>
        <strain evidence="4 5">NRRL 28638</strain>
    </source>
</reference>
<dbReference type="OrthoDB" id="10253113at2759"/>
<dbReference type="EMBL" id="KQ964527">
    <property type="protein sequence ID" value="KXN69645.1"/>
    <property type="molecule type" value="Genomic_DNA"/>
</dbReference>
<feature type="domain" description="Iron hydrogenase large subunit C-terminal" evidence="3">
    <location>
        <begin position="113"/>
        <end position="432"/>
    </location>
</feature>
<accession>A0A137P3P4</accession>
<name>A0A137P3P4_CONC2</name>
<sequence length="507" mass="56954">MSFSGGLKLTDLDDHITPSVACILPVESKFEKKDPEKKGGHAKTIIQLEDGDAFEVIDGESQKLEKATIDLNDCLACSGCITTAESILVSLQSHLELYKALENKLDPNNPIQHIVVSIAPQVFANLAAKFNVPSQKIISNLVRFLHLLGVDQVIDVTIGRDLSLVYSAQEFVQNYRHRQNPTNAVDTTPLNTPILSSLCPGWICYAEKTHGFILPHISKVKSPQQIVGSLVKYWYGPKINLRPDQIYHVSVMPCYDKKLEASRQDFYNDIFSTRDVDCVLTTTEMEKLMEEKGYNWDESVEDVMDSPLHKLSNIPPNIAQEWQYYPSSPHLYSLSSSTTGGYVNYIMQYAAKELFNIDLSVEHSHNVSIKTIRNSDYQEISLINGDTTVLKFALAYGFRNIQNIIRKAKTNKVSQYDYVEIMACPSGCINGGGQSKHQTLHGKEWTAQMLTKYSEMNPFPQLPHLNPLLLALDQDWQPTHGEANYIVTDYKAVENTITATTGLGTKW</sequence>